<dbReference type="InterPro" id="IPR029068">
    <property type="entry name" value="Glyas_Bleomycin-R_OHBP_Dase"/>
</dbReference>
<accession>A0A4P6Q6D9</accession>
<evidence type="ECO:0000313" key="2">
    <source>
        <dbReference type="EMBL" id="QBI54609.1"/>
    </source>
</evidence>
<dbReference type="PANTHER" id="PTHR35908">
    <property type="entry name" value="HYPOTHETICAL FUSION PROTEIN"/>
    <property type="match status" value="1"/>
</dbReference>
<feature type="domain" description="Glyoxalase-like" evidence="1">
    <location>
        <begin position="28"/>
        <end position="129"/>
    </location>
</feature>
<evidence type="ECO:0000259" key="1">
    <source>
        <dbReference type="Pfam" id="PF18029"/>
    </source>
</evidence>
<reference evidence="2 3" key="1">
    <citation type="submission" date="2019-02" db="EMBL/GenBank/DDBJ databases">
        <authorList>
            <person name="Khodamoradi S."/>
            <person name="Hahnke R.L."/>
            <person name="Kaempfer P."/>
            <person name="Schumann P."/>
            <person name="Rohde M."/>
            <person name="Steinert M."/>
            <person name="Luzhetskyy A."/>
            <person name="Wink J."/>
            <person name="Ruckert C."/>
        </authorList>
    </citation>
    <scope>NUCLEOTIDE SEQUENCE [LARGE SCALE GENOMIC DNA]</scope>
    <source>
        <strain evidence="2 3">M2</strain>
    </source>
</reference>
<dbReference type="EMBL" id="CP036455">
    <property type="protein sequence ID" value="QBI54609.1"/>
    <property type="molecule type" value="Genomic_DNA"/>
</dbReference>
<keyword evidence="3" id="KW-1185">Reference proteome</keyword>
<proteinExistence type="predicted"/>
<dbReference type="KEGG" id="strr:EKD16_14140"/>
<name>A0A4P6Q6D9_9ACTN</name>
<dbReference type="Gene3D" id="3.10.180.10">
    <property type="entry name" value="2,3-Dihydroxybiphenyl 1,2-Dioxygenase, domain 1"/>
    <property type="match status" value="1"/>
</dbReference>
<protein>
    <submittedName>
        <fullName evidence="2">Glyoxalase-like domain protein</fullName>
    </submittedName>
</protein>
<organism evidence="2 3">
    <name type="scientific">Streptomonospora litoralis</name>
    <dbReference type="NCBI Taxonomy" id="2498135"/>
    <lineage>
        <taxon>Bacteria</taxon>
        <taxon>Bacillati</taxon>
        <taxon>Actinomycetota</taxon>
        <taxon>Actinomycetes</taxon>
        <taxon>Streptosporangiales</taxon>
        <taxon>Nocardiopsidaceae</taxon>
        <taxon>Streptomonospora</taxon>
    </lineage>
</organism>
<dbReference type="SUPFAM" id="SSF54593">
    <property type="entry name" value="Glyoxalase/Bleomycin resistance protein/Dihydroxybiphenyl dioxygenase"/>
    <property type="match status" value="1"/>
</dbReference>
<dbReference type="InterPro" id="IPR041581">
    <property type="entry name" value="Glyoxalase_6"/>
</dbReference>
<evidence type="ECO:0000313" key="3">
    <source>
        <dbReference type="Proteomes" id="UP000292235"/>
    </source>
</evidence>
<dbReference type="AlphaFoldDB" id="A0A4P6Q6D9"/>
<sequence>MFRPAAATAGAVCQSRRMSESQVRITDVIVDCRDPERLAAFWSAVLGSRVKVRIGPYVFLDGGAGPGMGFQRSDTPGTGKNRVHLDLRAVDPRAEQRRIEELGGRRLPEYAEGGFLVMADPEGNVFCILPEQAFDVDDAGRADYLGGA</sequence>
<dbReference type="Pfam" id="PF18029">
    <property type="entry name" value="Glyoxalase_6"/>
    <property type="match status" value="1"/>
</dbReference>
<gene>
    <name evidence="2" type="ORF">EKD16_14140</name>
</gene>
<dbReference type="Proteomes" id="UP000292235">
    <property type="component" value="Chromosome"/>
</dbReference>
<dbReference type="PANTHER" id="PTHR35908:SF1">
    <property type="entry name" value="CONSERVED PROTEIN"/>
    <property type="match status" value="1"/>
</dbReference>